<evidence type="ECO:0000256" key="7">
    <source>
        <dbReference type="ARBA" id="ARBA00022958"/>
    </source>
</evidence>
<feature type="transmembrane region" description="Helical" evidence="12">
    <location>
        <begin position="93"/>
        <end position="116"/>
    </location>
</feature>
<evidence type="ECO:0000256" key="12">
    <source>
        <dbReference type="SAM" id="Phobius"/>
    </source>
</evidence>
<evidence type="ECO:0000256" key="4">
    <source>
        <dbReference type="ARBA" id="ARBA00022692"/>
    </source>
</evidence>
<keyword evidence="6" id="KW-0851">Voltage-gated channel</keyword>
<dbReference type="GO" id="GO:0005249">
    <property type="term" value="F:voltage-gated potassium channel activity"/>
    <property type="evidence" value="ECO:0007669"/>
    <property type="project" value="InterPro"/>
</dbReference>
<dbReference type="GO" id="GO:0008076">
    <property type="term" value="C:voltage-gated potassium channel complex"/>
    <property type="evidence" value="ECO:0007669"/>
    <property type="project" value="InterPro"/>
</dbReference>
<feature type="transmembrane region" description="Helical" evidence="12">
    <location>
        <begin position="217"/>
        <end position="238"/>
    </location>
</feature>
<keyword evidence="9" id="KW-0406">Ion transport</keyword>
<protein>
    <submittedName>
        <fullName evidence="14">Cyclic nucleotide-gated potassium channel</fullName>
    </submittedName>
</protein>
<feature type="transmembrane region" description="Helical" evidence="12">
    <location>
        <begin position="27"/>
        <end position="48"/>
    </location>
</feature>
<evidence type="ECO:0000256" key="9">
    <source>
        <dbReference type="ARBA" id="ARBA00023065"/>
    </source>
</evidence>
<dbReference type="Gene3D" id="1.20.120.350">
    <property type="entry name" value="Voltage-gated potassium channels. Chain C"/>
    <property type="match status" value="1"/>
</dbReference>
<dbReference type="InterPro" id="IPR005821">
    <property type="entry name" value="Ion_trans_dom"/>
</dbReference>
<dbReference type="Proteomes" id="UP000193224">
    <property type="component" value="Unassembled WGS sequence"/>
</dbReference>
<dbReference type="PANTHER" id="PTHR11537:SF254">
    <property type="entry name" value="POTASSIUM VOLTAGE-GATED CHANNEL PROTEIN SHAB"/>
    <property type="match status" value="1"/>
</dbReference>
<evidence type="ECO:0000256" key="5">
    <source>
        <dbReference type="ARBA" id="ARBA00022826"/>
    </source>
</evidence>
<evidence type="ECO:0000256" key="6">
    <source>
        <dbReference type="ARBA" id="ARBA00022882"/>
    </source>
</evidence>
<gene>
    <name evidence="14" type="ORF">ROA7745_02193</name>
</gene>
<feature type="transmembrane region" description="Helical" evidence="12">
    <location>
        <begin position="154"/>
        <end position="176"/>
    </location>
</feature>
<keyword evidence="3" id="KW-0633">Potassium transport</keyword>
<feature type="transmembrane region" description="Helical" evidence="12">
    <location>
        <begin position="55"/>
        <end position="73"/>
    </location>
</feature>
<dbReference type="AlphaFoldDB" id="A0A1X7BRY3"/>
<comment type="subcellular location">
    <subcellularLocation>
        <location evidence="1">Membrane</location>
        <topology evidence="1">Multi-pass membrane protein</topology>
    </subcellularLocation>
</comment>
<keyword evidence="11 14" id="KW-0407">Ion channel</keyword>
<dbReference type="PRINTS" id="PR00169">
    <property type="entry name" value="KCHANNEL"/>
</dbReference>
<keyword evidence="15" id="KW-1185">Reference proteome</keyword>
<evidence type="ECO:0000313" key="14">
    <source>
        <dbReference type="EMBL" id="SMC12368.1"/>
    </source>
</evidence>
<dbReference type="OrthoDB" id="9799090at2"/>
<evidence type="ECO:0000256" key="8">
    <source>
        <dbReference type="ARBA" id="ARBA00022989"/>
    </source>
</evidence>
<dbReference type="RefSeq" id="WP_085800327.1">
    <property type="nucleotide sequence ID" value="NZ_FWXB01000007.1"/>
</dbReference>
<evidence type="ECO:0000256" key="2">
    <source>
        <dbReference type="ARBA" id="ARBA00022448"/>
    </source>
</evidence>
<sequence>MSALRKAVYKKLDPDEKNDRVSRAIDLFLIVLIAVNVLAVILETVAAIEARYRDILWLIEAVSVAVFSVEYAARLWVCVEDPRFRDQSRPRLSYMLSPMALIDLLAILPFYLGFIVQMDLRFLRVLRLLRVLKLTRYSSAMSMLLEVFREEASAFFAGFFILIVLLVLAASGAYLAEHQVQPDKFGSIPAAMWWAMATLTTVGYGDVTPVTPAGQLFGSLVAVVGIGMAALPAGILASGMADRLRRTRAELAEELREALEDGVIDAAEEQELEDLRRDLGLSKRVATEIRDKLLRDREATEAGLCPHCGKPVRHR</sequence>
<dbReference type="Pfam" id="PF00520">
    <property type="entry name" value="Ion_trans"/>
    <property type="match status" value="1"/>
</dbReference>
<keyword evidence="5" id="KW-0631">Potassium channel</keyword>
<evidence type="ECO:0000256" key="1">
    <source>
        <dbReference type="ARBA" id="ARBA00004141"/>
    </source>
</evidence>
<evidence type="ECO:0000256" key="11">
    <source>
        <dbReference type="ARBA" id="ARBA00023303"/>
    </source>
</evidence>
<accession>A0A1X7BRY3</accession>
<reference evidence="14 15" key="1">
    <citation type="submission" date="2017-03" db="EMBL/GenBank/DDBJ databases">
        <authorList>
            <person name="Afonso C.L."/>
            <person name="Miller P.J."/>
            <person name="Scott M.A."/>
            <person name="Spackman E."/>
            <person name="Goraichik I."/>
            <person name="Dimitrov K.M."/>
            <person name="Suarez D.L."/>
            <person name="Swayne D.E."/>
        </authorList>
    </citation>
    <scope>NUCLEOTIDE SEQUENCE [LARGE SCALE GENOMIC DNA]</scope>
    <source>
        <strain evidence="14 15">CECT 7745</strain>
    </source>
</reference>
<evidence type="ECO:0000259" key="13">
    <source>
        <dbReference type="Pfam" id="PF00520"/>
    </source>
</evidence>
<feature type="domain" description="Ion transport" evidence="13">
    <location>
        <begin position="23"/>
        <end position="242"/>
    </location>
</feature>
<dbReference type="PANTHER" id="PTHR11537">
    <property type="entry name" value="VOLTAGE-GATED POTASSIUM CHANNEL"/>
    <property type="match status" value="1"/>
</dbReference>
<keyword evidence="10 12" id="KW-0472">Membrane</keyword>
<dbReference type="Gene3D" id="1.10.287.70">
    <property type="match status" value="1"/>
</dbReference>
<keyword evidence="8 12" id="KW-1133">Transmembrane helix</keyword>
<keyword evidence="7" id="KW-0630">Potassium</keyword>
<dbReference type="SUPFAM" id="SSF81324">
    <property type="entry name" value="Voltage-gated potassium channels"/>
    <property type="match status" value="1"/>
</dbReference>
<evidence type="ECO:0000256" key="3">
    <source>
        <dbReference type="ARBA" id="ARBA00022538"/>
    </source>
</evidence>
<dbReference type="EMBL" id="FWXB01000007">
    <property type="protein sequence ID" value="SMC12368.1"/>
    <property type="molecule type" value="Genomic_DNA"/>
</dbReference>
<name>A0A1X7BRY3_9RHOB</name>
<keyword evidence="2" id="KW-0813">Transport</keyword>
<evidence type="ECO:0000313" key="15">
    <source>
        <dbReference type="Proteomes" id="UP000193224"/>
    </source>
</evidence>
<organism evidence="14 15">
    <name type="scientific">Roseovarius aestuarii</name>
    <dbReference type="NCBI Taxonomy" id="475083"/>
    <lineage>
        <taxon>Bacteria</taxon>
        <taxon>Pseudomonadati</taxon>
        <taxon>Pseudomonadota</taxon>
        <taxon>Alphaproteobacteria</taxon>
        <taxon>Rhodobacterales</taxon>
        <taxon>Roseobacteraceae</taxon>
        <taxon>Roseovarius</taxon>
    </lineage>
</organism>
<dbReference type="InterPro" id="IPR028325">
    <property type="entry name" value="VG_K_chnl"/>
</dbReference>
<keyword evidence="4 12" id="KW-0812">Transmembrane</keyword>
<dbReference type="InterPro" id="IPR027359">
    <property type="entry name" value="Volt_channel_dom_sf"/>
</dbReference>
<dbReference type="GO" id="GO:0001508">
    <property type="term" value="P:action potential"/>
    <property type="evidence" value="ECO:0007669"/>
    <property type="project" value="TreeGrafter"/>
</dbReference>
<evidence type="ECO:0000256" key="10">
    <source>
        <dbReference type="ARBA" id="ARBA00023136"/>
    </source>
</evidence>
<proteinExistence type="predicted"/>